<keyword evidence="4" id="KW-1185">Reference proteome</keyword>
<name>R0D0M2_CAUVI</name>
<feature type="chain" id="PRO_5004340326" description="Oligogalacturonate lyase domain-containing protein" evidence="1">
    <location>
        <begin position="22"/>
        <end position="450"/>
    </location>
</feature>
<dbReference type="AlphaFoldDB" id="R0D0M2"/>
<dbReference type="Proteomes" id="UP000013063">
    <property type="component" value="Unassembled WGS sequence"/>
</dbReference>
<evidence type="ECO:0000313" key="4">
    <source>
        <dbReference type="Proteomes" id="UP000013063"/>
    </source>
</evidence>
<dbReference type="EMBL" id="APMP01000010">
    <property type="protein sequence ID" value="ENZ82035.1"/>
    <property type="molecule type" value="Genomic_DNA"/>
</dbReference>
<sequence precursor="true">MIARRTVLGLAAAGLAAPALARETSPSPLAPAPKDWIDPKTGHRIVRLSEEGGSKNLYFHQHGYTPRGDKLAITTPSGIALVDLRTFKLTPLPNTKGADLLFFPRASRRLYYSVTAPGEGQPADRPKTIHALDIDSGEAKVVAKLAQGGITSINADETLLLGVVTYGGKPLQPKTADDLKRFGQAEYAALGPDGKPLSFAKAKGVRMTERFETPTPMEIFTVDLKTGERKVVHASEKWLGHAQFSPTDPTLVMFCHEGPWHRVDRIWTIRADGSALAKIHTRTMNFEIAGHEFFSADGKWIWYDLQTPRGQVFWIAGHELVTGRKLYRRVEQNEWSVHYNVAPDGKLFAGDGGDADMVAHAPDGKWIYAFRPETIRDAATQFYTDDLITVDKMASERLVDMSAHDYRLEPNLTFTPDQKWIVFTSNMHGANHVYAVEVAKAGAQSRSNAL</sequence>
<feature type="domain" description="Oligogalacturonate lyase" evidence="2">
    <location>
        <begin position="211"/>
        <end position="439"/>
    </location>
</feature>
<dbReference type="InterPro" id="IPR027946">
    <property type="entry name" value="Ogl_dom"/>
</dbReference>
<evidence type="ECO:0000313" key="3">
    <source>
        <dbReference type="EMBL" id="ENZ82035.1"/>
    </source>
</evidence>
<dbReference type="STRING" id="1292034.OR37_02079"/>
<dbReference type="eggNOG" id="COG0823">
    <property type="taxonomic scope" value="Bacteria"/>
</dbReference>
<dbReference type="GO" id="GO:0045490">
    <property type="term" value="P:pectin catabolic process"/>
    <property type="evidence" value="ECO:0007669"/>
    <property type="project" value="InterPro"/>
</dbReference>
<dbReference type="Pfam" id="PF14583">
    <property type="entry name" value="Pectate_lyase22"/>
    <property type="match status" value="1"/>
</dbReference>
<accession>R0D0M2</accession>
<dbReference type="RefSeq" id="WP_004619277.1">
    <property type="nucleotide sequence ID" value="NZ_APMP01000010.1"/>
</dbReference>
<proteinExistence type="predicted"/>
<dbReference type="InterPro" id="IPR006311">
    <property type="entry name" value="TAT_signal"/>
</dbReference>
<protein>
    <recommendedName>
        <fullName evidence="2">Oligogalacturonate lyase domain-containing protein</fullName>
    </recommendedName>
</protein>
<dbReference type="InterPro" id="IPR015943">
    <property type="entry name" value="WD40/YVTN_repeat-like_dom_sf"/>
</dbReference>
<comment type="caution">
    <text evidence="3">The sequence shown here is derived from an EMBL/GenBank/DDBJ whole genome shotgun (WGS) entry which is preliminary data.</text>
</comment>
<dbReference type="SUPFAM" id="SSF82171">
    <property type="entry name" value="DPP6 N-terminal domain-like"/>
    <property type="match status" value="1"/>
</dbReference>
<evidence type="ECO:0000256" key="1">
    <source>
        <dbReference type="SAM" id="SignalP"/>
    </source>
</evidence>
<keyword evidence="1" id="KW-0732">Signal</keyword>
<dbReference type="GO" id="GO:0047487">
    <property type="term" value="F:oligogalacturonide lyase activity"/>
    <property type="evidence" value="ECO:0007669"/>
    <property type="project" value="InterPro"/>
</dbReference>
<evidence type="ECO:0000259" key="2">
    <source>
        <dbReference type="Pfam" id="PF14583"/>
    </source>
</evidence>
<feature type="signal peptide" evidence="1">
    <location>
        <begin position="1"/>
        <end position="21"/>
    </location>
</feature>
<reference evidence="3 4" key="1">
    <citation type="journal article" date="2013" name="Genome Announc.">
        <title>Draft Genome Sequence for Caulobacter sp. Strain OR37, a Bacterium Tolerant to Heavy Metals.</title>
        <authorList>
            <person name="Utturkar S.M."/>
            <person name="Bollmann A."/>
            <person name="Brzoska R.M."/>
            <person name="Klingeman D.M."/>
            <person name="Epstein S.E."/>
            <person name="Palumbo A.V."/>
            <person name="Brown S.D."/>
        </authorList>
    </citation>
    <scope>NUCLEOTIDE SEQUENCE [LARGE SCALE GENOMIC DNA]</scope>
    <source>
        <strain evidence="3 4">OR37</strain>
    </source>
</reference>
<dbReference type="Gene3D" id="2.130.10.10">
    <property type="entry name" value="YVTN repeat-like/Quinoprotein amine dehydrogenase"/>
    <property type="match status" value="1"/>
</dbReference>
<gene>
    <name evidence="3" type="ORF">OR37_02079</name>
</gene>
<dbReference type="PATRIC" id="fig|1292034.3.peg.2066"/>
<dbReference type="PROSITE" id="PS51318">
    <property type="entry name" value="TAT"/>
    <property type="match status" value="1"/>
</dbReference>
<organism evidence="3 4">
    <name type="scientific">Caulobacter vibrioides OR37</name>
    <dbReference type="NCBI Taxonomy" id="1292034"/>
    <lineage>
        <taxon>Bacteria</taxon>
        <taxon>Pseudomonadati</taxon>
        <taxon>Pseudomonadota</taxon>
        <taxon>Alphaproteobacteria</taxon>
        <taxon>Caulobacterales</taxon>
        <taxon>Caulobacteraceae</taxon>
        <taxon>Caulobacter</taxon>
    </lineage>
</organism>